<organism evidence="2 3">
    <name type="scientific">Cohnella lubricantis</name>
    <dbReference type="NCBI Taxonomy" id="2163172"/>
    <lineage>
        <taxon>Bacteria</taxon>
        <taxon>Bacillati</taxon>
        <taxon>Bacillota</taxon>
        <taxon>Bacilli</taxon>
        <taxon>Bacillales</taxon>
        <taxon>Paenibacillaceae</taxon>
        <taxon>Cohnella</taxon>
    </lineage>
</organism>
<dbReference type="RefSeq" id="WP_185178156.1">
    <property type="nucleotide sequence ID" value="NZ_CBCSEP010000001.1"/>
</dbReference>
<evidence type="ECO:0000313" key="3">
    <source>
        <dbReference type="Proteomes" id="UP000574133"/>
    </source>
</evidence>
<accession>A0A841TD16</accession>
<keyword evidence="3" id="KW-1185">Reference proteome</keyword>
<feature type="transmembrane region" description="Helical" evidence="1">
    <location>
        <begin position="6"/>
        <end position="27"/>
    </location>
</feature>
<sequence length="76" mass="8561">MEWPSAWSSLVSLFLVFWIGSAWFAAMHPRVFRRCLRAFGLADRSGEAELPPALVRWIALAYAAAGVLMLRLPGLW</sequence>
<feature type="transmembrane region" description="Helical" evidence="1">
    <location>
        <begin position="54"/>
        <end position="72"/>
    </location>
</feature>
<dbReference type="EMBL" id="JACJVN010000023">
    <property type="protein sequence ID" value="MBB6676867.1"/>
    <property type="molecule type" value="Genomic_DNA"/>
</dbReference>
<keyword evidence="1" id="KW-0472">Membrane</keyword>
<proteinExistence type="predicted"/>
<dbReference type="Proteomes" id="UP000574133">
    <property type="component" value="Unassembled WGS sequence"/>
</dbReference>
<name>A0A841TD16_9BACL</name>
<comment type="caution">
    <text evidence="2">The sequence shown here is derived from an EMBL/GenBank/DDBJ whole genome shotgun (WGS) entry which is preliminary data.</text>
</comment>
<gene>
    <name evidence="2" type="ORF">H4Q31_05915</name>
</gene>
<keyword evidence="1" id="KW-0812">Transmembrane</keyword>
<reference evidence="2 3" key="1">
    <citation type="submission" date="2020-08" db="EMBL/GenBank/DDBJ databases">
        <title>Cohnella phylogeny.</title>
        <authorList>
            <person name="Dunlap C."/>
        </authorList>
    </citation>
    <scope>NUCLEOTIDE SEQUENCE [LARGE SCALE GENOMIC DNA]</scope>
    <source>
        <strain evidence="2 3">DSM 103658</strain>
    </source>
</reference>
<keyword evidence="1" id="KW-1133">Transmembrane helix</keyword>
<dbReference type="AlphaFoldDB" id="A0A841TD16"/>
<evidence type="ECO:0000256" key="1">
    <source>
        <dbReference type="SAM" id="Phobius"/>
    </source>
</evidence>
<evidence type="ECO:0000313" key="2">
    <source>
        <dbReference type="EMBL" id="MBB6676867.1"/>
    </source>
</evidence>
<protein>
    <submittedName>
        <fullName evidence="2">Uncharacterized protein</fullName>
    </submittedName>
</protein>